<proteinExistence type="predicted"/>
<feature type="compositionally biased region" description="Polar residues" evidence="1">
    <location>
        <begin position="46"/>
        <end position="55"/>
    </location>
</feature>
<dbReference type="Proteomes" id="UP000503399">
    <property type="component" value="Chromosome"/>
</dbReference>
<organism evidence="2 3">
    <name type="scientific">Candidatus Hydrogenisulfobacillus filiaventi</name>
    <dbReference type="NCBI Taxonomy" id="2707344"/>
    <lineage>
        <taxon>Bacteria</taxon>
        <taxon>Bacillati</taxon>
        <taxon>Bacillota</taxon>
        <taxon>Clostridia</taxon>
        <taxon>Eubacteriales</taxon>
        <taxon>Clostridiales Family XVII. Incertae Sedis</taxon>
        <taxon>Candidatus Hydrogenisulfobacillus</taxon>
    </lineage>
</organism>
<keyword evidence="3" id="KW-1185">Reference proteome</keyword>
<feature type="region of interest" description="Disordered" evidence="1">
    <location>
        <begin position="183"/>
        <end position="205"/>
    </location>
</feature>
<reference evidence="2 3" key="1">
    <citation type="submission" date="2020-02" db="EMBL/GenBank/DDBJ databases">
        <authorList>
            <person name="Hogendoorn C."/>
        </authorList>
    </citation>
    <scope>NUCLEOTIDE SEQUENCE [LARGE SCALE GENOMIC DNA]</scope>
    <source>
        <strain evidence="2">R501</strain>
    </source>
</reference>
<evidence type="ECO:0000256" key="1">
    <source>
        <dbReference type="SAM" id="MobiDB-lite"/>
    </source>
</evidence>
<evidence type="ECO:0000313" key="2">
    <source>
        <dbReference type="EMBL" id="CAB1129559.1"/>
    </source>
</evidence>
<sequence length="308" mass="32256">MPRRIHRRNRRVSGSARAWAKAAGSRAIRAAAIGSCSQDMDAPPSARQTNKTSGPATPPPGCCSERAGITGRPARRRAVQGLMIGEADAQFGQPLPPGRILAGPGMVAGFRLLDVGSAVVIGTQGVDSGLAAPAPRRSAHEGSPAFWQGWEADPYNRRLGNAVGKCPGRRLLRLPEFFPEGALARQDGKEGDRRPKVRSSESFSGPAGFLTGHGLYTRAVNQTSGGAISGGGESLAASRQWHHSATVNAPDSVRGTVICRCIALASALGSRQGLSGLPHMREPAGRLGRNAARGWIDGDEFGHVSRDV</sequence>
<dbReference type="EMBL" id="LR778114">
    <property type="protein sequence ID" value="CAB1129559.1"/>
    <property type="molecule type" value="Genomic_DNA"/>
</dbReference>
<feature type="region of interest" description="Disordered" evidence="1">
    <location>
        <begin position="36"/>
        <end position="71"/>
    </location>
</feature>
<protein>
    <submittedName>
        <fullName evidence="2">Uncharacterized protein</fullName>
    </submittedName>
</protein>
<evidence type="ECO:0000313" key="3">
    <source>
        <dbReference type="Proteomes" id="UP000503399"/>
    </source>
</evidence>
<gene>
    <name evidence="2" type="ORF">R50_2062</name>
</gene>
<accession>A0A6F8ZI52</accession>
<name>A0A6F8ZI52_9FIRM</name>
<dbReference type="AlphaFoldDB" id="A0A6F8ZI52"/>
<dbReference type="KEGG" id="hfv:R50_2062"/>